<name>A0A8U8B5V3_GEOPR</name>
<accession>A0A8U8B5V3</accession>
<protein>
    <submittedName>
        <fullName evidence="2">Uncharacterized protein</fullName>
    </submittedName>
</protein>
<evidence type="ECO:0000313" key="3">
    <source>
        <dbReference type="Proteomes" id="UP000694382"/>
    </source>
</evidence>
<proteinExistence type="predicted"/>
<keyword evidence="3" id="KW-1185">Reference proteome</keyword>
<dbReference type="AlphaFoldDB" id="A0A8U8B5V3"/>
<dbReference type="Ensembl" id="ENSCPVT00000026762.1">
    <property type="protein sequence ID" value="ENSCPVP00000026381.1"/>
    <property type="gene ID" value="ENSCPVG00000017540.1"/>
</dbReference>
<dbReference type="Proteomes" id="UP000694382">
    <property type="component" value="Chromosome 3"/>
</dbReference>
<reference evidence="2" key="1">
    <citation type="submission" date="2020-02" db="EMBL/GenBank/DDBJ databases">
        <authorList>
            <person name="Enbody D E."/>
            <person name="Pettersson E M."/>
        </authorList>
    </citation>
    <scope>NUCLEOTIDE SEQUENCE [LARGE SCALE GENOMIC DNA]</scope>
</reference>
<evidence type="ECO:0000256" key="1">
    <source>
        <dbReference type="SAM" id="MobiDB-lite"/>
    </source>
</evidence>
<feature type="compositionally biased region" description="Polar residues" evidence="1">
    <location>
        <begin position="51"/>
        <end position="61"/>
    </location>
</feature>
<reference evidence="2" key="3">
    <citation type="submission" date="2025-09" db="UniProtKB">
        <authorList>
            <consortium name="Ensembl"/>
        </authorList>
    </citation>
    <scope>IDENTIFICATION</scope>
</reference>
<feature type="region of interest" description="Disordered" evidence="1">
    <location>
        <begin position="51"/>
        <end position="97"/>
    </location>
</feature>
<sequence length="169" mass="18148">LLLSRTKGRTEVGLPERPSPWLEMGWTSISCPGSSFKPGLGRKMGCLGYSSSGEKGSQNHGDMNVGKELPDPQISPVTAPHLVPSPGHPVPHPGDTCRDRHCKPPWAGLSTLSMQKFLLVSTLSLPWPSLRPFPLGLSLFPGSRARPPLAVPSWQGLVQSHKGPVPGIW</sequence>
<organism evidence="2 3">
    <name type="scientific">Geospiza parvula</name>
    <name type="common">Small tree-finch</name>
    <name type="synonym">Camarhynchus parvulus</name>
    <dbReference type="NCBI Taxonomy" id="87175"/>
    <lineage>
        <taxon>Eukaryota</taxon>
        <taxon>Metazoa</taxon>
        <taxon>Chordata</taxon>
        <taxon>Craniata</taxon>
        <taxon>Vertebrata</taxon>
        <taxon>Euteleostomi</taxon>
        <taxon>Archelosauria</taxon>
        <taxon>Archosauria</taxon>
        <taxon>Dinosauria</taxon>
        <taxon>Saurischia</taxon>
        <taxon>Theropoda</taxon>
        <taxon>Coelurosauria</taxon>
        <taxon>Aves</taxon>
        <taxon>Neognathae</taxon>
        <taxon>Neoaves</taxon>
        <taxon>Telluraves</taxon>
        <taxon>Australaves</taxon>
        <taxon>Passeriformes</taxon>
        <taxon>Thraupidae</taxon>
        <taxon>Camarhynchus</taxon>
    </lineage>
</organism>
<evidence type="ECO:0000313" key="2">
    <source>
        <dbReference type="Ensembl" id="ENSCPVP00000026381.1"/>
    </source>
</evidence>
<reference evidence="2" key="2">
    <citation type="submission" date="2025-08" db="UniProtKB">
        <authorList>
            <consortium name="Ensembl"/>
        </authorList>
    </citation>
    <scope>IDENTIFICATION</scope>
</reference>